<evidence type="ECO:0000313" key="2">
    <source>
        <dbReference type="Proteomes" id="UP000186456"/>
    </source>
</evidence>
<name>A0A1H0PYE4_MICTS</name>
<sequence>MIRRPGHLADRTPPVGTPVPVEGLDLALAGRNVEAAGGSAERFAVSFAAGRAAGEGFDPIALAGIAGWRAGALGLRDDALGSIERAWSSGEGAAAAAALGMDAAHLGVFVERQRTDRYWWPGRREANGYVCAVGGFRGLGGAWTAPPADGRPLGVDGAFAVRTGARWWRIDADAWGSRLSPLDDEPDPGAAGAASVITFADSYLVWIHVAEPA</sequence>
<proteinExistence type="predicted"/>
<gene>
    <name evidence="1" type="ORF">SAMN04487788_2093</name>
</gene>
<protein>
    <recommendedName>
        <fullName evidence="3">Potassium transporter Kef</fullName>
    </recommendedName>
</protein>
<dbReference type="Proteomes" id="UP000186456">
    <property type="component" value="Unassembled WGS sequence"/>
</dbReference>
<evidence type="ECO:0008006" key="3">
    <source>
        <dbReference type="Google" id="ProtNLM"/>
    </source>
</evidence>
<evidence type="ECO:0000313" key="1">
    <source>
        <dbReference type="EMBL" id="SDP10152.1"/>
    </source>
</evidence>
<accession>A0A1H0PYE4</accession>
<reference evidence="1 2" key="1">
    <citation type="submission" date="2016-10" db="EMBL/GenBank/DDBJ databases">
        <authorList>
            <person name="de Groot N.N."/>
        </authorList>
    </citation>
    <scope>NUCLEOTIDE SEQUENCE [LARGE SCALE GENOMIC DNA]</scope>
    <source>
        <strain evidence="1 2">StLB037</strain>
    </source>
</reference>
<dbReference type="RefSeq" id="WP_056223839.1">
    <property type="nucleotide sequence ID" value="NZ_FNJN01000004.1"/>
</dbReference>
<dbReference type="AlphaFoldDB" id="A0A1H0PYE4"/>
<dbReference type="EMBL" id="FNJN01000004">
    <property type="protein sequence ID" value="SDP10152.1"/>
    <property type="molecule type" value="Genomic_DNA"/>
</dbReference>
<organism evidence="1 2">
    <name type="scientific">Microbacterium testaceum (strain StLB037)</name>
    <dbReference type="NCBI Taxonomy" id="979556"/>
    <lineage>
        <taxon>Bacteria</taxon>
        <taxon>Bacillati</taxon>
        <taxon>Actinomycetota</taxon>
        <taxon>Actinomycetes</taxon>
        <taxon>Micrococcales</taxon>
        <taxon>Microbacteriaceae</taxon>
        <taxon>Microbacterium</taxon>
    </lineage>
</organism>